<organism evidence="3 4">
    <name type="scientific">Pedococcus cremeus</name>
    <dbReference type="NCBI Taxonomy" id="587636"/>
    <lineage>
        <taxon>Bacteria</taxon>
        <taxon>Bacillati</taxon>
        <taxon>Actinomycetota</taxon>
        <taxon>Actinomycetes</taxon>
        <taxon>Micrococcales</taxon>
        <taxon>Intrasporangiaceae</taxon>
        <taxon>Pedococcus</taxon>
    </lineage>
</organism>
<evidence type="ECO:0000313" key="3">
    <source>
        <dbReference type="EMBL" id="SES48584.1"/>
    </source>
</evidence>
<dbReference type="EMBL" id="FOHB01000010">
    <property type="protein sequence ID" value="SES48584.1"/>
    <property type="molecule type" value="Genomic_DNA"/>
</dbReference>
<gene>
    <name evidence="3" type="ORF">SAMN05216199_0163</name>
</gene>
<reference evidence="4" key="1">
    <citation type="submission" date="2016-10" db="EMBL/GenBank/DDBJ databases">
        <authorList>
            <person name="Varghese N."/>
            <person name="Submissions S."/>
        </authorList>
    </citation>
    <scope>NUCLEOTIDE SEQUENCE [LARGE SCALE GENOMIC DNA]</scope>
    <source>
        <strain evidence="4">CGMCC 1.6963</strain>
    </source>
</reference>
<sequence>MGIVEVVLPILIVFAVIAVVVVLVDRRRRTPGDTESYDRLTDSPRPPEAHRPWGVNDTYHH</sequence>
<dbReference type="Proteomes" id="UP000199019">
    <property type="component" value="Unassembled WGS sequence"/>
</dbReference>
<keyword evidence="4" id="KW-1185">Reference proteome</keyword>
<evidence type="ECO:0000313" key="4">
    <source>
        <dbReference type="Proteomes" id="UP000199019"/>
    </source>
</evidence>
<name>A0A1H9XR05_9MICO</name>
<protein>
    <submittedName>
        <fullName evidence="3">Uncharacterized protein</fullName>
    </submittedName>
</protein>
<accession>A0A1H9XR05</accession>
<keyword evidence="2" id="KW-1133">Transmembrane helix</keyword>
<evidence type="ECO:0000256" key="2">
    <source>
        <dbReference type="SAM" id="Phobius"/>
    </source>
</evidence>
<dbReference type="AlphaFoldDB" id="A0A1H9XR05"/>
<feature type="transmembrane region" description="Helical" evidence="2">
    <location>
        <begin position="6"/>
        <end position="24"/>
    </location>
</feature>
<feature type="compositionally biased region" description="Basic and acidic residues" evidence="1">
    <location>
        <begin position="31"/>
        <end position="51"/>
    </location>
</feature>
<keyword evidence="2" id="KW-0472">Membrane</keyword>
<keyword evidence="2" id="KW-0812">Transmembrane</keyword>
<evidence type="ECO:0000256" key="1">
    <source>
        <dbReference type="SAM" id="MobiDB-lite"/>
    </source>
</evidence>
<feature type="region of interest" description="Disordered" evidence="1">
    <location>
        <begin position="31"/>
        <end position="61"/>
    </location>
</feature>
<dbReference type="STRING" id="587636.SAMN05216199_0163"/>
<dbReference type="RefSeq" id="WP_091762575.1">
    <property type="nucleotide sequence ID" value="NZ_FOHB01000010.1"/>
</dbReference>
<proteinExistence type="predicted"/>